<dbReference type="GO" id="GO:0016709">
    <property type="term" value="F:oxidoreductase activity, acting on paired donors, with incorporation or reduction of molecular oxygen, NAD(P)H as one donor, and incorporation of one atom of oxygen"/>
    <property type="evidence" value="ECO:0007669"/>
    <property type="project" value="UniProtKB-ARBA"/>
</dbReference>
<dbReference type="InterPro" id="IPR036188">
    <property type="entry name" value="FAD/NAD-bd_sf"/>
</dbReference>
<dbReference type="EMBL" id="CP002000">
    <property type="protein sequence ID" value="ADJ48856.1"/>
    <property type="molecule type" value="Genomic_DNA"/>
</dbReference>
<dbReference type="OrthoDB" id="5168853at2"/>
<reference evidence="8 9" key="1">
    <citation type="journal article" date="2010" name="Cell Res.">
        <title>Complete genome sequence of the rifamycin SV-producing Amycolatopsis mediterranei U32 revealed its genetic characteristics in phylogeny and metabolism.</title>
        <authorList>
            <person name="Zhao W."/>
            <person name="Zhong Y."/>
            <person name="Yuan H."/>
            <person name="Wang J."/>
            <person name="Zheng H."/>
            <person name="Wang Y."/>
            <person name="Cen X."/>
            <person name="Xu F."/>
            <person name="Bai J."/>
            <person name="Han X."/>
            <person name="Lu G."/>
            <person name="Zhu Y."/>
            <person name="Shao Z."/>
            <person name="Yan H."/>
            <person name="Li C."/>
            <person name="Peng N."/>
            <person name="Zhang Z."/>
            <person name="Zhang Y."/>
            <person name="Lin W."/>
            <person name="Fan Y."/>
            <person name="Qin Z."/>
            <person name="Hu Y."/>
            <person name="Zhu B."/>
            <person name="Wang S."/>
            <person name="Ding X."/>
            <person name="Zhao G.P."/>
        </authorList>
    </citation>
    <scope>NUCLEOTIDE SEQUENCE [LARGE SCALE GENOMIC DNA]</scope>
    <source>
        <strain evidence="9">U-32</strain>
    </source>
</reference>
<keyword evidence="6" id="KW-0560">Oxidoreductase</keyword>
<dbReference type="InterPro" id="IPR050775">
    <property type="entry name" value="FAD-binding_Monooxygenases"/>
</dbReference>
<proteinExistence type="inferred from homology"/>
<comment type="similarity">
    <text evidence="2">Belongs to the FAD-binding monooxygenase family.</text>
</comment>
<dbReference type="PRINTS" id="PR00411">
    <property type="entry name" value="PNDRDTASEI"/>
</dbReference>
<dbReference type="KEGG" id="amd:AMED_7139"/>
<dbReference type="PATRIC" id="fig|749927.5.peg.7426"/>
<evidence type="ECO:0000313" key="9">
    <source>
        <dbReference type="Proteomes" id="UP000000328"/>
    </source>
</evidence>
<evidence type="ECO:0000256" key="5">
    <source>
        <dbReference type="ARBA" id="ARBA00022857"/>
    </source>
</evidence>
<evidence type="ECO:0000313" key="8">
    <source>
        <dbReference type="EMBL" id="ADJ48856.1"/>
    </source>
</evidence>
<dbReference type="eggNOG" id="COG2072">
    <property type="taxonomic scope" value="Bacteria"/>
</dbReference>
<comment type="cofactor">
    <cofactor evidence="1">
        <name>FAD</name>
        <dbReference type="ChEBI" id="CHEBI:57692"/>
    </cofactor>
</comment>
<dbReference type="PANTHER" id="PTHR43098:SF3">
    <property type="entry name" value="L-ORNITHINE N(5)-MONOOXYGENASE-RELATED"/>
    <property type="match status" value="1"/>
</dbReference>
<dbReference type="HOGENOM" id="CLU_006937_8_1_11"/>
<evidence type="ECO:0000256" key="7">
    <source>
        <dbReference type="ARBA" id="ARBA00023033"/>
    </source>
</evidence>
<organism evidence="8 9">
    <name type="scientific">Amycolatopsis mediterranei (strain U-32)</name>
    <dbReference type="NCBI Taxonomy" id="749927"/>
    <lineage>
        <taxon>Bacteria</taxon>
        <taxon>Bacillati</taxon>
        <taxon>Actinomycetota</taxon>
        <taxon>Actinomycetes</taxon>
        <taxon>Pseudonocardiales</taxon>
        <taxon>Pseudonocardiaceae</taxon>
        <taxon>Amycolatopsis</taxon>
    </lineage>
</organism>
<name>A0A0H3DDT6_AMYMU</name>
<sequence>MMTESTVDNDVDVLVIGAGVTGIHQLYRAREAGFSVRLLEAGDGVGGVWYWNRYPGARLDSESYTYGYLFSRELFEGWEWQERFAGQPENEGYFNYAVDKLDLRRHITFGARVTSAVFDEGSSTWVVRAGDGIEVRTRFLIAATGVLSIPVFPKVPGRETFKGVAHHTGQWPDEPVDFRGKRVAVVGTGSSGVQVVPAILDDVASLTVYQRSANWCTPLSNTPLTDEHHALLKAGFEGIRERLDASQSGFLHQPRERKAFEDGEDERRAFYEKMWTSPGFSKVISNYADTLTDKQANDAWCAFMAGKIRELVRDPATAEKLIPRDHGWAGKRPPFVTGYFESFNDPKVSLVDLRETPITRVTETGIETVGGLQEFDVIVWASGFDFGTGALTRIGIRGRDGLALEEYWADGPSTFMGVMCHGFPNFFFPAGPHGAAGNNPRYGEDQVNFVADMLEYMREHGHTVAEVPAEAEKTWNQMVADLAVHSSFGEHSYFYGSNVEGKPRSFLLNPGGRPILRKFLAEVTEGRYAGFLA</sequence>
<evidence type="ECO:0000256" key="2">
    <source>
        <dbReference type="ARBA" id="ARBA00010139"/>
    </source>
</evidence>
<keyword evidence="4" id="KW-0274">FAD</keyword>
<dbReference type="SUPFAM" id="SSF51905">
    <property type="entry name" value="FAD/NAD(P)-binding domain"/>
    <property type="match status" value="2"/>
</dbReference>
<evidence type="ECO:0000256" key="1">
    <source>
        <dbReference type="ARBA" id="ARBA00001974"/>
    </source>
</evidence>
<dbReference type="PANTHER" id="PTHR43098">
    <property type="entry name" value="L-ORNITHINE N(5)-MONOOXYGENASE-RELATED"/>
    <property type="match status" value="1"/>
</dbReference>
<protein>
    <submittedName>
        <fullName evidence="8">Steroid monooxygenase</fullName>
    </submittedName>
</protein>
<accession>A0A0H3DDT6</accession>
<dbReference type="Gene3D" id="3.50.50.60">
    <property type="entry name" value="FAD/NAD(P)-binding domain"/>
    <property type="match status" value="2"/>
</dbReference>
<keyword evidence="7 8" id="KW-0503">Monooxygenase</keyword>
<gene>
    <name evidence="8" type="ordered locus">AMED_7139</name>
</gene>
<evidence type="ECO:0000256" key="4">
    <source>
        <dbReference type="ARBA" id="ARBA00022827"/>
    </source>
</evidence>
<dbReference type="Pfam" id="PF13738">
    <property type="entry name" value="Pyr_redox_3"/>
    <property type="match status" value="1"/>
</dbReference>
<keyword evidence="3" id="KW-0285">Flavoprotein</keyword>
<keyword evidence="5" id="KW-0521">NADP</keyword>
<evidence type="ECO:0000256" key="6">
    <source>
        <dbReference type="ARBA" id="ARBA00023002"/>
    </source>
</evidence>
<dbReference type="AlphaFoldDB" id="A0A0H3DDT6"/>
<evidence type="ECO:0000256" key="3">
    <source>
        <dbReference type="ARBA" id="ARBA00022630"/>
    </source>
</evidence>
<dbReference type="Proteomes" id="UP000000328">
    <property type="component" value="Chromosome"/>
</dbReference>